<dbReference type="Pfam" id="PF04055">
    <property type="entry name" value="Radical_SAM"/>
    <property type="match status" value="1"/>
</dbReference>
<dbReference type="InterPro" id="IPR034457">
    <property type="entry name" value="Organic_radical-activating"/>
</dbReference>
<dbReference type="AlphaFoldDB" id="Q1IMF1"/>
<dbReference type="NCBIfam" id="TIGR04337">
    <property type="entry name" value="AmmeMemoSam_rS"/>
    <property type="match status" value="1"/>
</dbReference>
<dbReference type="InterPro" id="IPR016431">
    <property type="entry name" value="Pyrv-formate_lyase-activ_prd"/>
</dbReference>
<keyword evidence="4 6" id="KW-0408">Iron</keyword>
<dbReference type="InterPro" id="IPR027596">
    <property type="entry name" value="AmmeMemoSam_rS"/>
</dbReference>
<dbReference type="InterPro" id="IPR058240">
    <property type="entry name" value="rSAM_sf"/>
</dbReference>
<keyword evidence="3 6" id="KW-0479">Metal-binding</keyword>
<feature type="domain" description="Radical SAM core" evidence="7">
    <location>
        <begin position="58"/>
        <end position="277"/>
    </location>
</feature>
<evidence type="ECO:0000256" key="4">
    <source>
        <dbReference type="ARBA" id="ARBA00023004"/>
    </source>
</evidence>
<evidence type="ECO:0000256" key="1">
    <source>
        <dbReference type="ARBA" id="ARBA00022485"/>
    </source>
</evidence>
<accession>Q1IMF1</accession>
<evidence type="ECO:0000313" key="9">
    <source>
        <dbReference type="Proteomes" id="UP000002432"/>
    </source>
</evidence>
<comment type="cofactor">
    <cofactor evidence="6">
        <name>[4Fe-4S] cluster</name>
        <dbReference type="ChEBI" id="CHEBI:49883"/>
    </cofactor>
    <text evidence="6">Binds 1 [4Fe-4S] cluster. The cluster is coordinated with 3 cysteines and an exchangeable S-adenosyl-L-methionine.</text>
</comment>
<reference evidence="8 9" key="1">
    <citation type="journal article" date="2009" name="Appl. Environ. Microbiol.">
        <title>Three genomes from the phylum Acidobacteria provide insight into the lifestyles of these microorganisms in soils.</title>
        <authorList>
            <person name="Ward N.L."/>
            <person name="Challacombe J.F."/>
            <person name="Janssen P.H."/>
            <person name="Henrissat B."/>
            <person name="Coutinho P.M."/>
            <person name="Wu M."/>
            <person name="Xie G."/>
            <person name="Haft D.H."/>
            <person name="Sait M."/>
            <person name="Badger J."/>
            <person name="Barabote R.D."/>
            <person name="Bradley B."/>
            <person name="Brettin T.S."/>
            <person name="Brinkac L.M."/>
            <person name="Bruce D."/>
            <person name="Creasy T."/>
            <person name="Daugherty S.C."/>
            <person name="Davidsen T.M."/>
            <person name="DeBoy R.T."/>
            <person name="Detter J.C."/>
            <person name="Dodson R.J."/>
            <person name="Durkin A.S."/>
            <person name="Ganapathy A."/>
            <person name="Gwinn-Giglio M."/>
            <person name="Han C.S."/>
            <person name="Khouri H."/>
            <person name="Kiss H."/>
            <person name="Kothari S.P."/>
            <person name="Madupu R."/>
            <person name="Nelson K.E."/>
            <person name="Nelson W.C."/>
            <person name="Paulsen I."/>
            <person name="Penn K."/>
            <person name="Ren Q."/>
            <person name="Rosovitz M.J."/>
            <person name="Selengut J.D."/>
            <person name="Shrivastava S."/>
            <person name="Sullivan S.A."/>
            <person name="Tapia R."/>
            <person name="Thompson L.S."/>
            <person name="Watkins K.L."/>
            <person name="Yang Q."/>
            <person name="Yu C."/>
            <person name="Zafar N."/>
            <person name="Zhou L."/>
            <person name="Kuske C.R."/>
        </authorList>
    </citation>
    <scope>NUCLEOTIDE SEQUENCE [LARGE SCALE GENOMIC DNA]</scope>
    <source>
        <strain evidence="8 9">Ellin345</strain>
    </source>
</reference>
<feature type="binding site" evidence="6">
    <location>
        <position position="77"/>
    </location>
    <ligand>
        <name>[4Fe-4S] cluster</name>
        <dbReference type="ChEBI" id="CHEBI:49883"/>
        <note>4Fe-4S-S-AdoMet</note>
    </ligand>
</feature>
<name>Q1IMF1_KORVE</name>
<dbReference type="InterPro" id="IPR007197">
    <property type="entry name" value="rSAM"/>
</dbReference>
<dbReference type="EMBL" id="CP000360">
    <property type="protein sequence ID" value="ABF41949.1"/>
    <property type="molecule type" value="Genomic_DNA"/>
</dbReference>
<dbReference type="SFLD" id="SFLDG01101">
    <property type="entry name" value="Uncharacterised_Radical_SAM_Su"/>
    <property type="match status" value="1"/>
</dbReference>
<evidence type="ECO:0000259" key="7">
    <source>
        <dbReference type="PROSITE" id="PS51918"/>
    </source>
</evidence>
<dbReference type="Proteomes" id="UP000002432">
    <property type="component" value="Chromosome"/>
</dbReference>
<dbReference type="PIRSF" id="PIRSF004869">
    <property type="entry name" value="PflX_prd"/>
    <property type="match status" value="1"/>
</dbReference>
<evidence type="ECO:0000313" key="8">
    <source>
        <dbReference type="EMBL" id="ABF41949.1"/>
    </source>
</evidence>
<evidence type="ECO:0000256" key="3">
    <source>
        <dbReference type="ARBA" id="ARBA00022723"/>
    </source>
</evidence>
<feature type="binding site" evidence="6">
    <location>
        <position position="80"/>
    </location>
    <ligand>
        <name>[4Fe-4S] cluster</name>
        <dbReference type="ChEBI" id="CHEBI:49883"/>
        <note>4Fe-4S-S-AdoMet</note>
    </ligand>
</feature>
<dbReference type="PANTHER" id="PTHR30352">
    <property type="entry name" value="PYRUVATE FORMATE-LYASE-ACTIVATING ENZYME"/>
    <property type="match status" value="1"/>
</dbReference>
<evidence type="ECO:0000256" key="6">
    <source>
        <dbReference type="PIRSR" id="PIRSR004869-50"/>
    </source>
</evidence>
<protein>
    <submittedName>
        <fullName evidence="8">Fe-S protein, radical SAM family</fullName>
    </submittedName>
</protein>
<dbReference type="Gene3D" id="3.20.20.70">
    <property type="entry name" value="Aldolase class I"/>
    <property type="match status" value="1"/>
</dbReference>
<keyword evidence="9" id="KW-1185">Reference proteome</keyword>
<dbReference type="GO" id="GO:0046872">
    <property type="term" value="F:metal ion binding"/>
    <property type="evidence" value="ECO:0007669"/>
    <property type="project" value="UniProtKB-KW"/>
</dbReference>
<dbReference type="STRING" id="204669.Acid345_2948"/>
<keyword evidence="1" id="KW-0004">4Fe-4S</keyword>
<dbReference type="eggNOG" id="COG1180">
    <property type="taxonomic scope" value="Bacteria"/>
</dbReference>
<dbReference type="GO" id="GO:0003824">
    <property type="term" value="F:catalytic activity"/>
    <property type="evidence" value="ECO:0007669"/>
    <property type="project" value="InterPro"/>
</dbReference>
<dbReference type="GO" id="GO:0051539">
    <property type="term" value="F:4 iron, 4 sulfur cluster binding"/>
    <property type="evidence" value="ECO:0007669"/>
    <property type="project" value="UniProtKB-KW"/>
</dbReference>
<dbReference type="EnsemblBacteria" id="ABF41949">
    <property type="protein sequence ID" value="ABF41949"/>
    <property type="gene ID" value="Acid345_2948"/>
</dbReference>
<dbReference type="HOGENOM" id="CLU_044176_1_0_0"/>
<dbReference type="CDD" id="cd01335">
    <property type="entry name" value="Radical_SAM"/>
    <property type="match status" value="1"/>
</dbReference>
<organism evidence="8 9">
    <name type="scientific">Koribacter versatilis (strain Ellin345)</name>
    <dbReference type="NCBI Taxonomy" id="204669"/>
    <lineage>
        <taxon>Bacteria</taxon>
        <taxon>Pseudomonadati</taxon>
        <taxon>Acidobacteriota</taxon>
        <taxon>Terriglobia</taxon>
        <taxon>Terriglobales</taxon>
        <taxon>Candidatus Korobacteraceae</taxon>
        <taxon>Candidatus Korobacter</taxon>
    </lineage>
</organism>
<keyword evidence="5 6" id="KW-0411">Iron-sulfur</keyword>
<proteinExistence type="predicted"/>
<dbReference type="PANTHER" id="PTHR30352:SF5">
    <property type="entry name" value="PYRUVATE FORMATE-LYASE 1-ACTIVATING ENZYME"/>
    <property type="match status" value="1"/>
</dbReference>
<dbReference type="KEGG" id="aba:Acid345_2948"/>
<keyword evidence="2 6" id="KW-0949">S-adenosyl-L-methionine</keyword>
<gene>
    <name evidence="8" type="ordered locus">Acid345_2948</name>
</gene>
<sequence length="347" mass="39486">MADGRLHCYLCPRHCHVGEGQTGFCFIRKNIDGHLYQLGYGRPAAVNIDPVEKKPLNHFFPGTRILSMGTAGCNMGCFFCQNWDISKAKSDQVHAADLSPEDVVELAIERRVPHLAFTYNEPTIWGEYVIDIARAAHAAGLNNVMVSNGYITREAFFDVYRHIDAANIDLKAFTEKFYSKVTLTHLQPVLETLKWLRHETGVWFEITNLIIPTLNDEQEEFRQLVDWILENLGDDVPLHFTAFHPDFKLMDKPATPPETLHRARKLAMEMGLKFVYEGNIFSDGGDTICPGCRKRIIKRSWHSIIANDLVEGKCRHCGTSITGVFAVKHINERRLRTEELANPHLTL</sequence>
<dbReference type="SUPFAM" id="SSF102114">
    <property type="entry name" value="Radical SAM enzymes"/>
    <property type="match status" value="1"/>
</dbReference>
<dbReference type="InterPro" id="IPR013785">
    <property type="entry name" value="Aldolase_TIM"/>
</dbReference>
<evidence type="ECO:0000256" key="5">
    <source>
        <dbReference type="ARBA" id="ARBA00023014"/>
    </source>
</evidence>
<dbReference type="SFLD" id="SFLDS00029">
    <property type="entry name" value="Radical_SAM"/>
    <property type="match status" value="1"/>
</dbReference>
<feature type="binding site" evidence="6">
    <location>
        <position position="73"/>
    </location>
    <ligand>
        <name>[4Fe-4S] cluster</name>
        <dbReference type="ChEBI" id="CHEBI:49883"/>
        <note>4Fe-4S-S-AdoMet</note>
    </ligand>
</feature>
<evidence type="ECO:0000256" key="2">
    <source>
        <dbReference type="ARBA" id="ARBA00022691"/>
    </source>
</evidence>
<dbReference type="PROSITE" id="PS51918">
    <property type="entry name" value="RADICAL_SAM"/>
    <property type="match status" value="1"/>
</dbReference>